<keyword evidence="2" id="KW-0732">Signal</keyword>
<gene>
    <name evidence="3" type="ORF">MRATA1EN1_LOCUS18699</name>
</gene>
<evidence type="ECO:0000313" key="3">
    <source>
        <dbReference type="EMBL" id="CAI9169737.1"/>
    </source>
</evidence>
<evidence type="ECO:0000313" key="4">
    <source>
        <dbReference type="Proteomes" id="UP001176941"/>
    </source>
</evidence>
<reference evidence="3" key="1">
    <citation type="submission" date="2023-04" db="EMBL/GenBank/DDBJ databases">
        <authorList>
            <consortium name="ELIXIR-Norway"/>
        </authorList>
    </citation>
    <scope>NUCLEOTIDE SEQUENCE [LARGE SCALE GENOMIC DNA]</scope>
</reference>
<name>A0ABN8ZAB6_RANTA</name>
<protein>
    <submittedName>
        <fullName evidence="3">Uncharacterized protein</fullName>
    </submittedName>
</protein>
<sequence length="125" mass="13037">MPLPKRKILLLFSLCKYLSVCLSPSLPARVGPGGSGTARPGRRGEQCPIHAARRRHGNAPAPPSLRAGRSCQEDAMVTSGACPYRALVKGPGQQGAPGGNLCLESGGAILLQGDFSHSVPRFPLL</sequence>
<feature type="chain" id="PRO_5045668586" evidence="2">
    <location>
        <begin position="24"/>
        <end position="125"/>
    </location>
</feature>
<feature type="signal peptide" evidence="2">
    <location>
        <begin position="1"/>
        <end position="23"/>
    </location>
</feature>
<feature type="region of interest" description="Disordered" evidence="1">
    <location>
        <begin position="51"/>
        <end position="70"/>
    </location>
</feature>
<dbReference type="EMBL" id="OX459939">
    <property type="protein sequence ID" value="CAI9169737.1"/>
    <property type="molecule type" value="Genomic_DNA"/>
</dbReference>
<evidence type="ECO:0000256" key="2">
    <source>
        <dbReference type="SAM" id="SignalP"/>
    </source>
</evidence>
<dbReference type="Proteomes" id="UP001176941">
    <property type="component" value="Chromosome 3"/>
</dbReference>
<accession>A0ABN8ZAB6</accession>
<organism evidence="3 4">
    <name type="scientific">Rangifer tarandus platyrhynchus</name>
    <name type="common">Svalbard reindeer</name>
    <dbReference type="NCBI Taxonomy" id="3082113"/>
    <lineage>
        <taxon>Eukaryota</taxon>
        <taxon>Metazoa</taxon>
        <taxon>Chordata</taxon>
        <taxon>Craniata</taxon>
        <taxon>Vertebrata</taxon>
        <taxon>Euteleostomi</taxon>
        <taxon>Mammalia</taxon>
        <taxon>Eutheria</taxon>
        <taxon>Laurasiatheria</taxon>
        <taxon>Artiodactyla</taxon>
        <taxon>Ruminantia</taxon>
        <taxon>Pecora</taxon>
        <taxon>Cervidae</taxon>
        <taxon>Odocoileinae</taxon>
        <taxon>Rangifer</taxon>
    </lineage>
</organism>
<keyword evidence="4" id="KW-1185">Reference proteome</keyword>
<proteinExistence type="predicted"/>
<evidence type="ECO:0000256" key="1">
    <source>
        <dbReference type="SAM" id="MobiDB-lite"/>
    </source>
</evidence>